<feature type="compositionally biased region" description="Basic and acidic residues" evidence="1">
    <location>
        <begin position="59"/>
        <end position="76"/>
    </location>
</feature>
<organism evidence="2 3">
    <name type="scientific">Brassica cretica</name>
    <name type="common">Mustard</name>
    <dbReference type="NCBI Taxonomy" id="69181"/>
    <lineage>
        <taxon>Eukaryota</taxon>
        <taxon>Viridiplantae</taxon>
        <taxon>Streptophyta</taxon>
        <taxon>Embryophyta</taxon>
        <taxon>Tracheophyta</taxon>
        <taxon>Spermatophyta</taxon>
        <taxon>Magnoliopsida</taxon>
        <taxon>eudicotyledons</taxon>
        <taxon>Gunneridae</taxon>
        <taxon>Pentapetalae</taxon>
        <taxon>rosids</taxon>
        <taxon>malvids</taxon>
        <taxon>Brassicales</taxon>
        <taxon>Brassicaceae</taxon>
        <taxon>Brassiceae</taxon>
        <taxon>Brassica</taxon>
    </lineage>
</organism>
<evidence type="ECO:0000256" key="1">
    <source>
        <dbReference type="SAM" id="MobiDB-lite"/>
    </source>
</evidence>
<name>A0A8S9RYD4_BRACR</name>
<gene>
    <name evidence="2" type="ORF">F2Q69_00027029</name>
</gene>
<evidence type="ECO:0000313" key="2">
    <source>
        <dbReference type="EMBL" id="KAF3585162.1"/>
    </source>
</evidence>
<sequence>MQEVRKAFRQDLTQQVVGRARAALSRKDKLWWSESGYINVGAGLGHHLVSLQNCGLRGTDSKWDRPKRDELQREDDSTLWSSDDGGFRVDDASGLPNAFNQHRWSIFEPS</sequence>
<comment type="caution">
    <text evidence="2">The sequence shown here is derived from an EMBL/GenBank/DDBJ whole genome shotgun (WGS) entry which is preliminary data.</text>
</comment>
<reference evidence="2" key="1">
    <citation type="submission" date="2019-12" db="EMBL/GenBank/DDBJ databases">
        <title>Genome sequencing and annotation of Brassica cretica.</title>
        <authorList>
            <person name="Studholme D.J."/>
            <person name="Sarris P."/>
        </authorList>
    </citation>
    <scope>NUCLEOTIDE SEQUENCE</scope>
    <source>
        <strain evidence="2">PFS-109/04</strain>
        <tissue evidence="2">Leaf</tissue>
    </source>
</reference>
<proteinExistence type="predicted"/>
<accession>A0A8S9RYD4</accession>
<dbReference type="EMBL" id="QGKX02000088">
    <property type="protein sequence ID" value="KAF3585162.1"/>
    <property type="molecule type" value="Genomic_DNA"/>
</dbReference>
<dbReference type="AlphaFoldDB" id="A0A8S9RYD4"/>
<evidence type="ECO:0000313" key="3">
    <source>
        <dbReference type="Proteomes" id="UP000712600"/>
    </source>
</evidence>
<dbReference type="Proteomes" id="UP000712600">
    <property type="component" value="Unassembled WGS sequence"/>
</dbReference>
<feature type="region of interest" description="Disordered" evidence="1">
    <location>
        <begin position="59"/>
        <end position="79"/>
    </location>
</feature>
<protein>
    <submittedName>
        <fullName evidence="2">Uncharacterized protein</fullName>
    </submittedName>
</protein>